<evidence type="ECO:0000313" key="2">
    <source>
        <dbReference type="Proteomes" id="UP001154078"/>
    </source>
</evidence>
<dbReference type="AlphaFoldDB" id="A0A9P0BLP8"/>
<name>A0A9P0BLP8_BRAAE</name>
<reference evidence="1" key="1">
    <citation type="submission" date="2021-12" db="EMBL/GenBank/DDBJ databases">
        <authorList>
            <person name="King R."/>
        </authorList>
    </citation>
    <scope>NUCLEOTIDE SEQUENCE</scope>
</reference>
<dbReference type="Proteomes" id="UP001154078">
    <property type="component" value="Chromosome 9"/>
</dbReference>
<evidence type="ECO:0000313" key="1">
    <source>
        <dbReference type="EMBL" id="CAH0564318.1"/>
    </source>
</evidence>
<sequence>MEVNKNNKITKSALGSLLAANSTKIPNLVPPVLHEVGKLAAGVAAVSTAKGSATVASRRFCQRDDAFGWHSRDADVYYHAFRIPTSRNNYAKFGFDIFTADKMLTLVELFELF</sequence>
<dbReference type="EMBL" id="OV121140">
    <property type="protein sequence ID" value="CAH0564318.1"/>
    <property type="molecule type" value="Genomic_DNA"/>
</dbReference>
<protein>
    <submittedName>
        <fullName evidence="1">Uncharacterized protein</fullName>
    </submittedName>
</protein>
<organism evidence="1 2">
    <name type="scientific">Brassicogethes aeneus</name>
    <name type="common">Rape pollen beetle</name>
    <name type="synonym">Meligethes aeneus</name>
    <dbReference type="NCBI Taxonomy" id="1431903"/>
    <lineage>
        <taxon>Eukaryota</taxon>
        <taxon>Metazoa</taxon>
        <taxon>Ecdysozoa</taxon>
        <taxon>Arthropoda</taxon>
        <taxon>Hexapoda</taxon>
        <taxon>Insecta</taxon>
        <taxon>Pterygota</taxon>
        <taxon>Neoptera</taxon>
        <taxon>Endopterygota</taxon>
        <taxon>Coleoptera</taxon>
        <taxon>Polyphaga</taxon>
        <taxon>Cucujiformia</taxon>
        <taxon>Nitidulidae</taxon>
        <taxon>Meligethinae</taxon>
        <taxon>Brassicogethes</taxon>
    </lineage>
</organism>
<dbReference type="OrthoDB" id="6761730at2759"/>
<proteinExistence type="predicted"/>
<keyword evidence="2" id="KW-1185">Reference proteome</keyword>
<accession>A0A9P0BLP8</accession>
<gene>
    <name evidence="1" type="ORF">MELIAE_LOCUS12909</name>
</gene>